<keyword evidence="3 6" id="KW-0812">Transmembrane</keyword>
<evidence type="ECO:0000256" key="6">
    <source>
        <dbReference type="SAM" id="Phobius"/>
    </source>
</evidence>
<dbReference type="InterPro" id="IPR011701">
    <property type="entry name" value="MFS"/>
</dbReference>
<gene>
    <name evidence="8" type="primary">araJ</name>
    <name evidence="8" type="ORF">fsci_15980</name>
</gene>
<protein>
    <submittedName>
        <fullName evidence="8">MFS transporter AraJ</fullName>
    </submittedName>
</protein>
<dbReference type="RefSeq" id="WP_407877831.1">
    <property type="nucleotide sequence ID" value="NZ_BTHG01000006.1"/>
</dbReference>
<feature type="transmembrane region" description="Helical" evidence="6">
    <location>
        <begin position="44"/>
        <end position="62"/>
    </location>
</feature>
<comment type="caution">
    <text evidence="8">The sequence shown here is derived from an EMBL/GenBank/DDBJ whole genome shotgun (WGS) entry which is preliminary data.</text>
</comment>
<dbReference type="SUPFAM" id="SSF103473">
    <property type="entry name" value="MFS general substrate transporter"/>
    <property type="match status" value="1"/>
</dbReference>
<evidence type="ECO:0000256" key="1">
    <source>
        <dbReference type="ARBA" id="ARBA00004651"/>
    </source>
</evidence>
<feature type="transmembrane region" description="Helical" evidence="6">
    <location>
        <begin position="267"/>
        <end position="288"/>
    </location>
</feature>
<dbReference type="Pfam" id="PF07690">
    <property type="entry name" value="MFS_1"/>
    <property type="match status" value="1"/>
</dbReference>
<dbReference type="Proteomes" id="UP001628164">
    <property type="component" value="Unassembled WGS sequence"/>
</dbReference>
<dbReference type="InterPro" id="IPR036259">
    <property type="entry name" value="MFS_trans_sf"/>
</dbReference>
<feature type="transmembrane region" description="Helical" evidence="6">
    <location>
        <begin position="95"/>
        <end position="116"/>
    </location>
</feature>
<feature type="transmembrane region" description="Helical" evidence="6">
    <location>
        <begin position="362"/>
        <end position="379"/>
    </location>
</feature>
<feature type="transmembrane region" description="Helical" evidence="6">
    <location>
        <begin position="243"/>
        <end position="260"/>
    </location>
</feature>
<keyword evidence="4 6" id="KW-1133">Transmembrane helix</keyword>
<evidence type="ECO:0000256" key="5">
    <source>
        <dbReference type="ARBA" id="ARBA00023136"/>
    </source>
</evidence>
<keyword evidence="5 6" id="KW-0472">Membrane</keyword>
<keyword evidence="9" id="KW-1185">Reference proteome</keyword>
<sequence length="389" mass="41759">MKKSLIPLMLGALTIGITEFVMMGILPQVSEYFNISISEAGHSISIYAVGVVVGAPALVLFSKKFSPRFLLIALSIMLAIFNSLSIFATNYDFLLITRFLSGLPHGAFFGVGAIVAMKVANKGKESQAIALMFMGLTIANLFGVPLATHLSLVTSWQMAFIIVGLIGVITVITTVMWIPHVNLNNEELHEDNESSNIKALMRLNTWLAFGVVSFGFAGLFAWFSYISPIMTNITHISENTIPYVLFLVGLGMFCGNIYGGKLTDKKGALGATVISLIGLVLALLLAYLFVDYKVISIVISFLVGFFAFGLAPSIQTLLIRVFKGAEMLGSAMSQAGFNIANALGAFLGGLPIAYGLSYSSSIISGIIASVFGVILIFVLKYRVIKLSKS</sequence>
<feature type="transmembrane region" description="Helical" evidence="6">
    <location>
        <begin position="69"/>
        <end position="89"/>
    </location>
</feature>
<evidence type="ECO:0000256" key="4">
    <source>
        <dbReference type="ARBA" id="ARBA00022989"/>
    </source>
</evidence>
<dbReference type="PANTHER" id="PTHR43124:SF6">
    <property type="entry name" value="TRANSPORTER ARAJ-RELATED"/>
    <property type="match status" value="1"/>
</dbReference>
<dbReference type="EMBL" id="BTHG01000006">
    <property type="protein sequence ID" value="GMN90111.1"/>
    <property type="molecule type" value="Genomic_DNA"/>
</dbReference>
<dbReference type="CDD" id="cd17324">
    <property type="entry name" value="MFS_NepI_like"/>
    <property type="match status" value="1"/>
</dbReference>
<evidence type="ECO:0000313" key="8">
    <source>
        <dbReference type="EMBL" id="GMN90111.1"/>
    </source>
</evidence>
<proteinExistence type="predicted"/>
<dbReference type="PANTHER" id="PTHR43124">
    <property type="entry name" value="PURINE EFFLUX PUMP PBUE"/>
    <property type="match status" value="1"/>
</dbReference>
<feature type="transmembrane region" description="Helical" evidence="6">
    <location>
        <begin position="128"/>
        <end position="150"/>
    </location>
</feature>
<feature type="transmembrane region" description="Helical" evidence="6">
    <location>
        <begin position="294"/>
        <end position="314"/>
    </location>
</feature>
<evidence type="ECO:0000256" key="2">
    <source>
        <dbReference type="ARBA" id="ARBA00022475"/>
    </source>
</evidence>
<dbReference type="PROSITE" id="PS50850">
    <property type="entry name" value="MFS"/>
    <property type="match status" value="1"/>
</dbReference>
<dbReference type="InterPro" id="IPR020846">
    <property type="entry name" value="MFS_dom"/>
</dbReference>
<reference evidence="8 9" key="1">
    <citation type="journal article" date="2024" name="Dis. Aquat. Organ.">
        <title>Francisella sciaenopsi sp. nov. isolated from diseased red drum Sciaenops ocellatus in Florida, USA.</title>
        <authorList>
            <person name="Kawahara M."/>
            <person name="Cody T.T."/>
            <person name="Yanong R.P.E."/>
            <person name="Henderson E."/>
            <person name="Yazdi Z."/>
            <person name="Soto E."/>
        </authorList>
    </citation>
    <scope>NUCLEOTIDE SEQUENCE [LARGE SCALE GENOMIC DNA]</scope>
    <source>
        <strain evidence="8 9">R22-20-7</strain>
    </source>
</reference>
<comment type="subcellular location">
    <subcellularLocation>
        <location evidence="1">Cell membrane</location>
        <topology evidence="1">Multi-pass membrane protein</topology>
    </subcellularLocation>
</comment>
<keyword evidence="2" id="KW-1003">Cell membrane</keyword>
<evidence type="ECO:0000256" key="3">
    <source>
        <dbReference type="ARBA" id="ARBA00022692"/>
    </source>
</evidence>
<dbReference type="InterPro" id="IPR050189">
    <property type="entry name" value="MFS_Efflux_Transporters"/>
</dbReference>
<feature type="transmembrane region" description="Helical" evidence="6">
    <location>
        <begin position="335"/>
        <end position="356"/>
    </location>
</feature>
<feature type="domain" description="Major facilitator superfamily (MFS) profile" evidence="7">
    <location>
        <begin position="4"/>
        <end position="383"/>
    </location>
</feature>
<evidence type="ECO:0000313" key="9">
    <source>
        <dbReference type="Proteomes" id="UP001628164"/>
    </source>
</evidence>
<evidence type="ECO:0000259" key="7">
    <source>
        <dbReference type="PROSITE" id="PS50850"/>
    </source>
</evidence>
<name>A0ABQ6PGM6_9GAMM</name>
<organism evidence="8 9">
    <name type="scientific">Francisella sciaenopsi</name>
    <dbReference type="NCBI Taxonomy" id="3055034"/>
    <lineage>
        <taxon>Bacteria</taxon>
        <taxon>Pseudomonadati</taxon>
        <taxon>Pseudomonadota</taxon>
        <taxon>Gammaproteobacteria</taxon>
        <taxon>Thiotrichales</taxon>
        <taxon>Francisellaceae</taxon>
        <taxon>Francisella</taxon>
    </lineage>
</organism>
<dbReference type="Gene3D" id="1.20.1250.20">
    <property type="entry name" value="MFS general substrate transporter like domains"/>
    <property type="match status" value="2"/>
</dbReference>
<accession>A0ABQ6PGM6</accession>
<feature type="transmembrane region" description="Helical" evidence="6">
    <location>
        <begin position="199"/>
        <end position="223"/>
    </location>
</feature>
<feature type="transmembrane region" description="Helical" evidence="6">
    <location>
        <begin position="156"/>
        <end position="178"/>
    </location>
</feature>